<name>A0AAE3AY34_9FIRM</name>
<dbReference type="GO" id="GO:0003723">
    <property type="term" value="F:RNA binding"/>
    <property type="evidence" value="ECO:0007669"/>
    <property type="project" value="UniProtKB-UniRule"/>
</dbReference>
<dbReference type="Pfam" id="PF17876">
    <property type="entry name" value="CSD2"/>
    <property type="match status" value="1"/>
</dbReference>
<dbReference type="SMART" id="SM00955">
    <property type="entry name" value="RNB"/>
    <property type="match status" value="1"/>
</dbReference>
<dbReference type="NCBIfam" id="TIGR02063">
    <property type="entry name" value="RNase_R"/>
    <property type="match status" value="1"/>
</dbReference>
<dbReference type="GO" id="GO:0006402">
    <property type="term" value="P:mRNA catabolic process"/>
    <property type="evidence" value="ECO:0007669"/>
    <property type="project" value="TreeGrafter"/>
</dbReference>
<comment type="subcellular location">
    <subcellularLocation>
        <location evidence="7">Cytoplasm</location>
    </subcellularLocation>
</comment>
<keyword evidence="3 7" id="KW-0540">Nuclease</keyword>
<organism evidence="9 10">
    <name type="scientific">Gallintestinimicrobium propionicum</name>
    <dbReference type="NCBI Taxonomy" id="2981770"/>
    <lineage>
        <taxon>Bacteria</taxon>
        <taxon>Bacillati</taxon>
        <taxon>Bacillota</taxon>
        <taxon>Clostridia</taxon>
        <taxon>Lachnospirales</taxon>
        <taxon>Lachnospiraceae</taxon>
        <taxon>Gallintestinimicrobium</taxon>
    </lineage>
</organism>
<dbReference type="InterPro" id="IPR050180">
    <property type="entry name" value="RNR_Ribonuclease"/>
</dbReference>
<dbReference type="InterPro" id="IPR003029">
    <property type="entry name" value="S1_domain"/>
</dbReference>
<evidence type="ECO:0000256" key="3">
    <source>
        <dbReference type="ARBA" id="ARBA00022722"/>
    </source>
</evidence>
<keyword evidence="4 7" id="KW-0378">Hydrolase</keyword>
<evidence type="ECO:0000256" key="6">
    <source>
        <dbReference type="ARBA" id="ARBA00022884"/>
    </source>
</evidence>
<feature type="domain" description="S1 motif" evidence="8">
    <location>
        <begin position="567"/>
        <end position="647"/>
    </location>
</feature>
<sequence>MEDLLEKRKKLICELVEDEKYVPMKEKELAIFMQVKPEDRRELKRILEELLEEGKIEQTKRGRYVRAEKKLLRAVGLYQSSENFGFVVPDNKKLPDIFIPREKKKDAYDGAKVVAEYIESREEGKSPEGEIIEVLGGRDEPGIDMLSVVRALGIPDEFPEKVLNQAQRVSKPVSETDCVMRRDLRAIRMVTIDGEDARDLDDAVSLEEKDGRWLLGVHIADVADYVQENSALDWEAKERGTSVYLPDRVIPMLPKELSNGCCSLNAGEDRLALSCLMEVDKGGTIGNYEIVESVIRVDKRMSYTQVQKILDGDEVLWEAYCDEAPMLTEMAKLSKVLRQKRKERGAVDFDFPESKIELDENGEPLSIHPHERNDATKLIEDFMLAANETVAQHFYWLEEPFLYRVHDNPDPEKMQQLSVFLGNFGYRLHIGRKQGKRQENGADVHPKQLQKLLDQIEGTPEEAMLSRLILRSMKRAVYSPDCSGHFGLAATHYCHFTSPIRRYPDLQIHRIIKEFLRGRLTEKRKEHYEDILNGVAKHSSETERRADEAERICEKMKKAQYMEKHIGETMEAVISGVTGWGFYAELPNTVEGLVPVSSLRSDYFIFDEENSALVGEHTGKTYQLGETVTVRVTGANRYAGTVDFELEEAEKRGNDGKISTETGREQ</sequence>
<dbReference type="Proteomes" id="UP001199355">
    <property type="component" value="Unassembled WGS sequence"/>
</dbReference>
<dbReference type="CDD" id="cd04471">
    <property type="entry name" value="S1_RNase_R"/>
    <property type="match status" value="1"/>
</dbReference>
<dbReference type="PANTHER" id="PTHR23355:SF9">
    <property type="entry name" value="DIS3-LIKE EXONUCLEASE 2"/>
    <property type="match status" value="1"/>
</dbReference>
<dbReference type="EC" id="3.1.13.1" evidence="7"/>
<gene>
    <name evidence="7 9" type="primary">rnr</name>
    <name evidence="9" type="ORF">LKD45_10730</name>
</gene>
<keyword evidence="6 7" id="KW-0694">RNA-binding</keyword>
<dbReference type="Gene3D" id="2.40.50.140">
    <property type="entry name" value="Nucleic acid-binding proteins"/>
    <property type="match status" value="2"/>
</dbReference>
<dbReference type="NCBIfam" id="TIGR00358">
    <property type="entry name" value="3_prime_RNase"/>
    <property type="match status" value="1"/>
</dbReference>
<evidence type="ECO:0000256" key="5">
    <source>
        <dbReference type="ARBA" id="ARBA00022839"/>
    </source>
</evidence>
<dbReference type="InterPro" id="IPR011805">
    <property type="entry name" value="RNase_R"/>
</dbReference>
<dbReference type="AlphaFoldDB" id="A0AAE3AY34"/>
<evidence type="ECO:0000259" key="8">
    <source>
        <dbReference type="PROSITE" id="PS50126"/>
    </source>
</evidence>
<dbReference type="InterPro" id="IPR004476">
    <property type="entry name" value="RNase_II/RNase_R"/>
</dbReference>
<dbReference type="SMART" id="SM00316">
    <property type="entry name" value="S1"/>
    <property type="match status" value="1"/>
</dbReference>
<reference evidence="9 10" key="1">
    <citation type="submission" date="2021-10" db="EMBL/GenBank/DDBJ databases">
        <title>Anaerobic single-cell dispensing facilitates the cultivation of human gut bacteria.</title>
        <authorList>
            <person name="Afrizal A."/>
        </authorList>
    </citation>
    <scope>NUCLEOTIDE SEQUENCE [LARGE SCALE GENOMIC DNA]</scope>
    <source>
        <strain evidence="9 10">CLA-AA-H244</strain>
    </source>
</reference>
<keyword evidence="10" id="KW-1185">Reference proteome</keyword>
<evidence type="ECO:0000256" key="2">
    <source>
        <dbReference type="ARBA" id="ARBA00022490"/>
    </source>
</evidence>
<comment type="similarity">
    <text evidence="7">Belongs to the RNR ribonuclease family. RNase R subfamily.</text>
</comment>
<dbReference type="EMBL" id="JAJEQF010000029">
    <property type="protein sequence ID" value="MCC2168157.1"/>
    <property type="molecule type" value="Genomic_DNA"/>
</dbReference>
<protein>
    <recommendedName>
        <fullName evidence="7">Ribonuclease R</fullName>
        <shortName evidence="7">RNase R</shortName>
        <ecNumber evidence="7">3.1.13.1</ecNumber>
    </recommendedName>
</protein>
<dbReference type="InterPro" id="IPR001900">
    <property type="entry name" value="RNase_II/R"/>
</dbReference>
<keyword evidence="2 7" id="KW-0963">Cytoplasm</keyword>
<dbReference type="GO" id="GO:0008859">
    <property type="term" value="F:exoribonuclease II activity"/>
    <property type="evidence" value="ECO:0007669"/>
    <property type="project" value="UniProtKB-UniRule"/>
</dbReference>
<dbReference type="PANTHER" id="PTHR23355">
    <property type="entry name" value="RIBONUCLEASE"/>
    <property type="match status" value="1"/>
</dbReference>
<evidence type="ECO:0000313" key="10">
    <source>
        <dbReference type="Proteomes" id="UP001199355"/>
    </source>
</evidence>
<proteinExistence type="inferred from homology"/>
<dbReference type="HAMAP" id="MF_01895">
    <property type="entry name" value="RNase_R"/>
    <property type="match status" value="1"/>
</dbReference>
<dbReference type="RefSeq" id="WP_308728515.1">
    <property type="nucleotide sequence ID" value="NZ_JAJEQF010000029.1"/>
</dbReference>
<evidence type="ECO:0000256" key="7">
    <source>
        <dbReference type="HAMAP-Rule" id="MF_01895"/>
    </source>
</evidence>
<dbReference type="PROSITE" id="PS50126">
    <property type="entry name" value="S1"/>
    <property type="match status" value="1"/>
</dbReference>
<evidence type="ECO:0000313" key="9">
    <source>
        <dbReference type="EMBL" id="MCC2168157.1"/>
    </source>
</evidence>
<dbReference type="InterPro" id="IPR040476">
    <property type="entry name" value="CSD2"/>
</dbReference>
<dbReference type="Pfam" id="PF00575">
    <property type="entry name" value="S1"/>
    <property type="match status" value="1"/>
</dbReference>
<comment type="function">
    <text evidence="7">3'-5' exoribonuclease that releases 5'-nucleoside monophosphates and is involved in maturation of structured RNAs.</text>
</comment>
<dbReference type="SUPFAM" id="SSF50249">
    <property type="entry name" value="Nucleic acid-binding proteins"/>
    <property type="match status" value="3"/>
</dbReference>
<dbReference type="InterPro" id="IPR012340">
    <property type="entry name" value="NA-bd_OB-fold"/>
</dbReference>
<comment type="catalytic activity">
    <reaction evidence="1 7">
        <text>Exonucleolytic cleavage in the 3'- to 5'-direction to yield nucleoside 5'-phosphates.</text>
        <dbReference type="EC" id="3.1.13.1"/>
    </reaction>
</comment>
<evidence type="ECO:0000256" key="4">
    <source>
        <dbReference type="ARBA" id="ARBA00022801"/>
    </source>
</evidence>
<comment type="caution">
    <text evidence="9">The sequence shown here is derived from an EMBL/GenBank/DDBJ whole genome shotgun (WGS) entry which is preliminary data.</text>
</comment>
<dbReference type="GO" id="GO:0005829">
    <property type="term" value="C:cytosol"/>
    <property type="evidence" value="ECO:0007669"/>
    <property type="project" value="TreeGrafter"/>
</dbReference>
<evidence type="ECO:0000256" key="1">
    <source>
        <dbReference type="ARBA" id="ARBA00001849"/>
    </source>
</evidence>
<accession>A0AAE3AY34</accession>
<keyword evidence="5 7" id="KW-0269">Exonuclease</keyword>
<dbReference type="Pfam" id="PF00773">
    <property type="entry name" value="RNB"/>
    <property type="match status" value="1"/>
</dbReference>